<dbReference type="RefSeq" id="WP_265464712.1">
    <property type="nucleotide sequence ID" value="NZ_JAPEQW010000002.1"/>
</dbReference>
<name>A0ABT3NFH2_9GAMM</name>
<protein>
    <submittedName>
        <fullName evidence="1">Uncharacterized protein</fullName>
    </submittedName>
</protein>
<proteinExistence type="predicted"/>
<evidence type="ECO:0000313" key="2">
    <source>
        <dbReference type="Proteomes" id="UP001209682"/>
    </source>
</evidence>
<organism evidence="1 2">
    <name type="scientific">Acinetobacter entericus</name>
    <dbReference type="NCBI Taxonomy" id="2989714"/>
    <lineage>
        <taxon>Bacteria</taxon>
        <taxon>Pseudomonadati</taxon>
        <taxon>Pseudomonadota</taxon>
        <taxon>Gammaproteobacteria</taxon>
        <taxon>Moraxellales</taxon>
        <taxon>Moraxellaceae</taxon>
        <taxon>Acinetobacter</taxon>
    </lineage>
</organism>
<sequence>MLIIAYEFSFNPTIVVVFIAEDSSQNAQAGRVGQPVYYGWS</sequence>
<dbReference type="EMBL" id="JAPEQW010000002">
    <property type="protein sequence ID" value="MCW8038024.1"/>
    <property type="molecule type" value="Genomic_DNA"/>
</dbReference>
<evidence type="ECO:0000313" key="1">
    <source>
        <dbReference type="EMBL" id="MCW8038024.1"/>
    </source>
</evidence>
<reference evidence="1 2" key="1">
    <citation type="submission" date="2022-11" db="EMBL/GenBank/DDBJ databases">
        <title>Acinetobacter entericus sp. nov., isolated from the gut of the plastic-eating larvae of the Coleoptera insect Zophobas atratus.</title>
        <authorList>
            <person name="Dong X."/>
            <person name="Yang Y."/>
        </authorList>
    </citation>
    <scope>NUCLEOTIDE SEQUENCE [LARGE SCALE GENOMIC DNA]</scope>
    <source>
        <strain evidence="1 2">BIT-DXN8</strain>
    </source>
</reference>
<keyword evidence="2" id="KW-1185">Reference proteome</keyword>
<comment type="caution">
    <text evidence="1">The sequence shown here is derived from an EMBL/GenBank/DDBJ whole genome shotgun (WGS) entry which is preliminary data.</text>
</comment>
<dbReference type="Proteomes" id="UP001209682">
    <property type="component" value="Unassembled WGS sequence"/>
</dbReference>
<accession>A0ABT3NFH2</accession>
<gene>
    <name evidence="1" type="ORF">OKC24_02330</name>
</gene>